<dbReference type="Proteomes" id="UP001444071">
    <property type="component" value="Unassembled WGS sequence"/>
</dbReference>
<feature type="non-terminal residue" evidence="1">
    <location>
        <position position="1"/>
    </location>
</feature>
<protein>
    <submittedName>
        <fullName evidence="1">Uncharacterized protein</fullName>
    </submittedName>
</protein>
<evidence type="ECO:0000313" key="1">
    <source>
        <dbReference type="EMBL" id="MEQ2261686.1"/>
    </source>
</evidence>
<sequence length="78" mass="9380">PSCCLRHSPWQRISALCRMYLSVWVFSRASQWWDIIVSGFTNTQWLQNFRMSDQMFCFLCNKLLQLWRDNIQLSANVC</sequence>
<evidence type="ECO:0000313" key="2">
    <source>
        <dbReference type="Proteomes" id="UP001444071"/>
    </source>
</evidence>
<comment type="caution">
    <text evidence="1">The sequence shown here is derived from an EMBL/GenBank/DDBJ whole genome shotgun (WGS) entry which is preliminary data.</text>
</comment>
<accession>A0ABV0VWR3</accession>
<reference evidence="1 2" key="1">
    <citation type="submission" date="2021-06" db="EMBL/GenBank/DDBJ databases">
        <authorList>
            <person name="Palmer J.M."/>
        </authorList>
    </citation>
    <scope>NUCLEOTIDE SEQUENCE [LARGE SCALE GENOMIC DNA]</scope>
    <source>
        <strain evidence="1 2">XR_2019</strain>
        <tissue evidence="1">Muscle</tissue>
    </source>
</reference>
<proteinExistence type="predicted"/>
<organism evidence="1 2">
    <name type="scientific">Xenotaenia resolanae</name>
    <dbReference type="NCBI Taxonomy" id="208358"/>
    <lineage>
        <taxon>Eukaryota</taxon>
        <taxon>Metazoa</taxon>
        <taxon>Chordata</taxon>
        <taxon>Craniata</taxon>
        <taxon>Vertebrata</taxon>
        <taxon>Euteleostomi</taxon>
        <taxon>Actinopterygii</taxon>
        <taxon>Neopterygii</taxon>
        <taxon>Teleostei</taxon>
        <taxon>Neoteleostei</taxon>
        <taxon>Acanthomorphata</taxon>
        <taxon>Ovalentaria</taxon>
        <taxon>Atherinomorphae</taxon>
        <taxon>Cyprinodontiformes</taxon>
        <taxon>Goodeidae</taxon>
        <taxon>Xenotaenia</taxon>
    </lineage>
</organism>
<name>A0ABV0VWR3_9TELE</name>
<gene>
    <name evidence="1" type="ORF">XENORESO_014141</name>
</gene>
<dbReference type="EMBL" id="JAHRIM010014466">
    <property type="protein sequence ID" value="MEQ2261686.1"/>
    <property type="molecule type" value="Genomic_DNA"/>
</dbReference>
<keyword evidence="2" id="KW-1185">Reference proteome</keyword>